<feature type="domain" description="SpoVT-AbrB" evidence="8">
    <location>
        <begin position="83"/>
        <end position="126"/>
    </location>
</feature>
<dbReference type="InterPro" id="IPR038619">
    <property type="entry name" value="MraZ_sf"/>
</dbReference>
<dbReference type="GO" id="GO:2000143">
    <property type="term" value="P:negative regulation of DNA-templated transcription initiation"/>
    <property type="evidence" value="ECO:0007669"/>
    <property type="project" value="TreeGrafter"/>
</dbReference>
<accession>A0A2A2F5P0</accession>
<keyword evidence="6 7" id="KW-0804">Transcription</keyword>
<dbReference type="RefSeq" id="WP_095618017.1">
    <property type="nucleotide sequence ID" value="NZ_NSKD01000005.1"/>
</dbReference>
<evidence type="ECO:0000256" key="5">
    <source>
        <dbReference type="ARBA" id="ARBA00023125"/>
    </source>
</evidence>
<dbReference type="InterPro" id="IPR020603">
    <property type="entry name" value="MraZ_dom"/>
</dbReference>
<dbReference type="PANTHER" id="PTHR34701:SF1">
    <property type="entry name" value="TRANSCRIPTIONAL REGULATOR MRAZ"/>
    <property type="match status" value="1"/>
</dbReference>
<dbReference type="InterPro" id="IPR035642">
    <property type="entry name" value="MraZ_N"/>
</dbReference>
<dbReference type="GO" id="GO:0003700">
    <property type="term" value="F:DNA-binding transcription factor activity"/>
    <property type="evidence" value="ECO:0007669"/>
    <property type="project" value="UniProtKB-UniRule"/>
</dbReference>
<dbReference type="InterPro" id="IPR003444">
    <property type="entry name" value="MraZ"/>
</dbReference>
<dbReference type="CDD" id="cd16320">
    <property type="entry name" value="MraZ_N"/>
    <property type="match status" value="1"/>
</dbReference>
<organism evidence="9 10">
    <name type="scientific">Halovibrio salipaludis</name>
    <dbReference type="NCBI Taxonomy" id="2032626"/>
    <lineage>
        <taxon>Bacteria</taxon>
        <taxon>Pseudomonadati</taxon>
        <taxon>Pseudomonadota</taxon>
        <taxon>Gammaproteobacteria</taxon>
        <taxon>Oceanospirillales</taxon>
        <taxon>Halomonadaceae</taxon>
        <taxon>Halovibrio</taxon>
    </lineage>
</organism>
<dbReference type="AlphaFoldDB" id="A0A2A2F5P0"/>
<gene>
    <name evidence="7" type="primary">mraZ</name>
    <name evidence="9" type="ORF">CK501_12175</name>
</gene>
<keyword evidence="4 7" id="KW-0805">Transcription regulation</keyword>
<evidence type="ECO:0000313" key="9">
    <source>
        <dbReference type="EMBL" id="PAU79949.1"/>
    </source>
</evidence>
<dbReference type="HAMAP" id="MF_01008">
    <property type="entry name" value="MraZ"/>
    <property type="match status" value="1"/>
</dbReference>
<dbReference type="PANTHER" id="PTHR34701">
    <property type="entry name" value="TRANSCRIPTIONAL REGULATOR MRAZ"/>
    <property type="match status" value="1"/>
</dbReference>
<evidence type="ECO:0000256" key="4">
    <source>
        <dbReference type="ARBA" id="ARBA00023015"/>
    </source>
</evidence>
<dbReference type="InterPro" id="IPR035644">
    <property type="entry name" value="MraZ_C"/>
</dbReference>
<feature type="domain" description="SpoVT-AbrB" evidence="8">
    <location>
        <begin position="7"/>
        <end position="54"/>
    </location>
</feature>
<dbReference type="CDD" id="cd16321">
    <property type="entry name" value="MraZ_C"/>
    <property type="match status" value="1"/>
</dbReference>
<keyword evidence="10" id="KW-1185">Reference proteome</keyword>
<comment type="similarity">
    <text evidence="7">Belongs to the MraZ family.</text>
</comment>
<evidence type="ECO:0000256" key="2">
    <source>
        <dbReference type="ARBA" id="ARBA00022490"/>
    </source>
</evidence>
<dbReference type="Pfam" id="PF02381">
    <property type="entry name" value="MraZ"/>
    <property type="match status" value="2"/>
</dbReference>
<dbReference type="InterPro" id="IPR007159">
    <property type="entry name" value="SpoVT-AbrB_dom"/>
</dbReference>
<evidence type="ECO:0000256" key="3">
    <source>
        <dbReference type="ARBA" id="ARBA00022737"/>
    </source>
</evidence>
<dbReference type="GO" id="GO:0000976">
    <property type="term" value="F:transcription cis-regulatory region binding"/>
    <property type="evidence" value="ECO:0007669"/>
    <property type="project" value="TreeGrafter"/>
</dbReference>
<evidence type="ECO:0000256" key="1">
    <source>
        <dbReference type="ARBA" id="ARBA00013860"/>
    </source>
</evidence>
<keyword evidence="2 7" id="KW-0963">Cytoplasm</keyword>
<dbReference type="GO" id="GO:0005737">
    <property type="term" value="C:cytoplasm"/>
    <property type="evidence" value="ECO:0007669"/>
    <property type="project" value="UniProtKB-UniRule"/>
</dbReference>
<sequence>MTNFLGSHAINMDAKGRLAIPARVREDLETLCGGRIVLTAHTEERCLLVYPEPQWEEILPKIEALPSFNKAVRRTQRLLIGYATPLELDGAGRILVPQPLRDYAGLEKKLYLVGQGRKLELWSEERWMAWLEEDDGDEEIPEEMKSLSL</sequence>
<comment type="subcellular location">
    <subcellularLocation>
        <location evidence="7">Cytoplasm</location>
        <location evidence="7">Nucleoid</location>
    </subcellularLocation>
</comment>
<dbReference type="OrthoDB" id="9807753at2"/>
<dbReference type="InterPro" id="IPR037914">
    <property type="entry name" value="SpoVT-AbrB_sf"/>
</dbReference>
<comment type="subunit">
    <text evidence="7">Forms oligomers.</text>
</comment>
<dbReference type="SUPFAM" id="SSF89447">
    <property type="entry name" value="AbrB/MazE/MraZ-like"/>
    <property type="match status" value="1"/>
</dbReference>
<proteinExistence type="inferred from homology"/>
<dbReference type="PROSITE" id="PS51740">
    <property type="entry name" value="SPOVT_ABRB"/>
    <property type="match status" value="2"/>
</dbReference>
<dbReference type="GO" id="GO:0009295">
    <property type="term" value="C:nucleoid"/>
    <property type="evidence" value="ECO:0007669"/>
    <property type="project" value="UniProtKB-SubCell"/>
</dbReference>
<evidence type="ECO:0000313" key="10">
    <source>
        <dbReference type="Proteomes" id="UP000218896"/>
    </source>
</evidence>
<dbReference type="Proteomes" id="UP000218896">
    <property type="component" value="Unassembled WGS sequence"/>
</dbReference>
<evidence type="ECO:0000256" key="6">
    <source>
        <dbReference type="ARBA" id="ARBA00023163"/>
    </source>
</evidence>
<name>A0A2A2F5P0_9GAMM</name>
<keyword evidence="9" id="KW-0131">Cell cycle</keyword>
<dbReference type="Gene3D" id="3.40.1550.20">
    <property type="entry name" value="Transcriptional regulator MraZ domain"/>
    <property type="match status" value="1"/>
</dbReference>
<keyword evidence="3" id="KW-0677">Repeat</keyword>
<evidence type="ECO:0000259" key="8">
    <source>
        <dbReference type="PROSITE" id="PS51740"/>
    </source>
</evidence>
<evidence type="ECO:0000256" key="7">
    <source>
        <dbReference type="HAMAP-Rule" id="MF_01008"/>
    </source>
</evidence>
<reference evidence="9 10" key="1">
    <citation type="submission" date="2017-08" db="EMBL/GenBank/DDBJ databases">
        <title>Halovibrio sewagensis sp. nov., isolated from wastewater of high salinity.</title>
        <authorList>
            <person name="Dong X."/>
            <person name="Zhang G."/>
        </authorList>
    </citation>
    <scope>NUCLEOTIDE SEQUENCE [LARGE SCALE GENOMIC DNA]</scope>
    <source>
        <strain evidence="9 10">YL5-2</strain>
    </source>
</reference>
<protein>
    <recommendedName>
        <fullName evidence="1 7">Transcriptional regulator MraZ</fullName>
    </recommendedName>
</protein>
<dbReference type="GO" id="GO:0051301">
    <property type="term" value="P:cell division"/>
    <property type="evidence" value="ECO:0007669"/>
    <property type="project" value="UniProtKB-KW"/>
</dbReference>
<keyword evidence="5 7" id="KW-0238">DNA-binding</keyword>
<keyword evidence="9" id="KW-0132">Cell division</keyword>
<dbReference type="NCBIfam" id="TIGR00242">
    <property type="entry name" value="division/cell wall cluster transcriptional repressor MraZ"/>
    <property type="match status" value="1"/>
</dbReference>
<comment type="caution">
    <text evidence="9">The sequence shown here is derived from an EMBL/GenBank/DDBJ whole genome shotgun (WGS) entry which is preliminary data.</text>
</comment>
<dbReference type="EMBL" id="NSKD01000005">
    <property type="protein sequence ID" value="PAU79949.1"/>
    <property type="molecule type" value="Genomic_DNA"/>
</dbReference>